<gene>
    <name evidence="1" type="ORF">HGH91_22505</name>
</gene>
<name>A0A847SPS7_9BACT</name>
<evidence type="ECO:0000313" key="1">
    <source>
        <dbReference type="EMBL" id="NLR81415.1"/>
    </source>
</evidence>
<protein>
    <submittedName>
        <fullName evidence="1">DUF4397 domain-containing protein</fullName>
    </submittedName>
</protein>
<comment type="caution">
    <text evidence="1">The sequence shown here is derived from an EMBL/GenBank/DDBJ whole genome shotgun (WGS) entry which is preliminary data.</text>
</comment>
<dbReference type="PROSITE" id="PS51257">
    <property type="entry name" value="PROKAR_LIPOPROTEIN"/>
    <property type="match status" value="1"/>
</dbReference>
<proteinExistence type="predicted"/>
<dbReference type="Proteomes" id="UP000552864">
    <property type="component" value="Unassembled WGS sequence"/>
</dbReference>
<sequence>MKTNITYILVAAAWLFSGCTKKLDYTYDNRINQQPITPSTIRLVNLCGATELTINGQALTSFTAPDRDGYYGPDQTKGTRWFPENGRMGTTYTVPRAFVDKNGWADSILFSSLSAKVNMPPTRPFWAKDDDNNPKDYYFVRYRPNAAGYEDSLFAIPRGISPAADPAACKVRFLNLSSIAGPNTVPGVYRSGAMSVAFADGTLITGLSNVAPGTYSDYISLPYGTYQLKVLAADGKEVPGNGSLNTLNPSTGTLMDQFGDIGLGNYKDTWLSYAPIKTFQPGGVYTIVVAMNWDAKVPTGNPNGETMAVEVNTFRIIADITEPLNNTYARMQGVNVLPGKKISWTMDGQPMGNTLPFSGQTDYSAYVTGMHILKAMDENKQVLAETQVALQPADNLTAWLYPRKDGSPAISLVANNLSGRFYNGNATDNGAYSIWKDGFPFWIRCMNFCPDLDEMTFTADNGLPFRGASYQATDAASQHLLLGKPVADNPYVILNLNFSNSMLAYASRPGVTPGDWIRSIPVLNSRAFIARPELYKTPSLPRSEPGVYTVALVGSTAANAPEKARMIIVKHNK</sequence>
<reference evidence="1 2" key="1">
    <citation type="submission" date="2020-04" db="EMBL/GenBank/DDBJ databases">
        <authorList>
            <person name="Yin C."/>
        </authorList>
    </citation>
    <scope>NUCLEOTIDE SEQUENCE [LARGE SCALE GENOMIC DNA]</scope>
    <source>
        <strain evidence="1 2">Ak56</strain>
    </source>
</reference>
<keyword evidence="2" id="KW-1185">Reference proteome</keyword>
<evidence type="ECO:0000313" key="2">
    <source>
        <dbReference type="Proteomes" id="UP000552864"/>
    </source>
</evidence>
<dbReference type="RefSeq" id="WP_168741055.1">
    <property type="nucleotide sequence ID" value="NZ_JABAHZ010000006.1"/>
</dbReference>
<accession>A0A847SPS7</accession>
<dbReference type="AlphaFoldDB" id="A0A847SPS7"/>
<dbReference type="EMBL" id="JABAHZ010000006">
    <property type="protein sequence ID" value="NLR81415.1"/>
    <property type="molecule type" value="Genomic_DNA"/>
</dbReference>
<organism evidence="1 2">
    <name type="scientific">Chitinophaga eiseniae</name>
    <dbReference type="NCBI Taxonomy" id="634771"/>
    <lineage>
        <taxon>Bacteria</taxon>
        <taxon>Pseudomonadati</taxon>
        <taxon>Bacteroidota</taxon>
        <taxon>Chitinophagia</taxon>
        <taxon>Chitinophagales</taxon>
        <taxon>Chitinophagaceae</taxon>
        <taxon>Chitinophaga</taxon>
    </lineage>
</organism>